<accession>A0A8J3V157</accession>
<reference evidence="1" key="1">
    <citation type="submission" date="2021-01" db="EMBL/GenBank/DDBJ databases">
        <title>Whole genome shotgun sequence of Planotetraspora thailandica NBRC 104271.</title>
        <authorList>
            <person name="Komaki H."/>
            <person name="Tamura T."/>
        </authorList>
    </citation>
    <scope>NUCLEOTIDE SEQUENCE</scope>
    <source>
        <strain evidence="1">NBRC 104271</strain>
    </source>
</reference>
<dbReference type="AlphaFoldDB" id="A0A8J3V157"/>
<proteinExistence type="predicted"/>
<evidence type="ECO:0000313" key="1">
    <source>
        <dbReference type="EMBL" id="GII54908.1"/>
    </source>
</evidence>
<dbReference type="EMBL" id="BOOR01000021">
    <property type="protein sequence ID" value="GII54908.1"/>
    <property type="molecule type" value="Genomic_DNA"/>
</dbReference>
<name>A0A8J3V157_9ACTN</name>
<gene>
    <name evidence="1" type="ORF">Pth03_32970</name>
</gene>
<sequence>MGTYSHTSEEMIRRIVDCLQKRWENSLRKRAVMGDGRSPVPLLDGLLAPWRSQERYLRGADLRVYLAGPSPTDQLDAT</sequence>
<protein>
    <submittedName>
        <fullName evidence="1">Uncharacterized protein</fullName>
    </submittedName>
</protein>
<organism evidence="1 2">
    <name type="scientific">Planotetraspora thailandica</name>
    <dbReference type="NCBI Taxonomy" id="487172"/>
    <lineage>
        <taxon>Bacteria</taxon>
        <taxon>Bacillati</taxon>
        <taxon>Actinomycetota</taxon>
        <taxon>Actinomycetes</taxon>
        <taxon>Streptosporangiales</taxon>
        <taxon>Streptosporangiaceae</taxon>
        <taxon>Planotetraspora</taxon>
    </lineage>
</organism>
<keyword evidence="2" id="KW-1185">Reference proteome</keyword>
<dbReference type="Proteomes" id="UP000605992">
    <property type="component" value="Unassembled WGS sequence"/>
</dbReference>
<evidence type="ECO:0000313" key="2">
    <source>
        <dbReference type="Proteomes" id="UP000605992"/>
    </source>
</evidence>
<comment type="caution">
    <text evidence="1">The sequence shown here is derived from an EMBL/GenBank/DDBJ whole genome shotgun (WGS) entry which is preliminary data.</text>
</comment>